<dbReference type="InterPro" id="IPR006158">
    <property type="entry name" value="Cobalamin-bd"/>
</dbReference>
<dbReference type="SUPFAM" id="SSF102114">
    <property type="entry name" value="Radical SAM enzymes"/>
    <property type="match status" value="1"/>
</dbReference>
<evidence type="ECO:0000259" key="8">
    <source>
        <dbReference type="PROSITE" id="PS51918"/>
    </source>
</evidence>
<dbReference type="Gene3D" id="3.40.50.280">
    <property type="entry name" value="Cobalamin-binding domain"/>
    <property type="match status" value="1"/>
</dbReference>
<evidence type="ECO:0000313" key="10">
    <source>
        <dbReference type="Proteomes" id="UP001060336"/>
    </source>
</evidence>
<dbReference type="SMART" id="SM00729">
    <property type="entry name" value="Elp3"/>
    <property type="match status" value="1"/>
</dbReference>
<protein>
    <submittedName>
        <fullName evidence="9">Radical SAM protein</fullName>
    </submittedName>
</protein>
<evidence type="ECO:0000256" key="7">
    <source>
        <dbReference type="ARBA" id="ARBA00023014"/>
    </source>
</evidence>
<dbReference type="InterPro" id="IPR034466">
    <property type="entry name" value="Methyltransferase_Class_B"/>
</dbReference>
<proteinExistence type="predicted"/>
<evidence type="ECO:0000256" key="1">
    <source>
        <dbReference type="ARBA" id="ARBA00001966"/>
    </source>
</evidence>
<gene>
    <name evidence="9" type="ORF">NUH88_11845</name>
</gene>
<dbReference type="PANTHER" id="PTHR43409:SF7">
    <property type="entry name" value="BLL1977 PROTEIN"/>
    <property type="match status" value="1"/>
</dbReference>
<evidence type="ECO:0000256" key="4">
    <source>
        <dbReference type="ARBA" id="ARBA00022691"/>
    </source>
</evidence>
<dbReference type="InterPro" id="IPR006638">
    <property type="entry name" value="Elp3/MiaA/NifB-like_rSAM"/>
</dbReference>
<dbReference type="Gene3D" id="3.80.30.20">
    <property type="entry name" value="tm_1862 like domain"/>
    <property type="match status" value="1"/>
</dbReference>
<dbReference type="GO" id="GO:0031419">
    <property type="term" value="F:cobalamin binding"/>
    <property type="evidence" value="ECO:0007669"/>
    <property type="project" value="InterPro"/>
</dbReference>
<keyword evidence="4" id="KW-0949">S-adenosyl-L-methionine</keyword>
<dbReference type="CDD" id="cd01335">
    <property type="entry name" value="Radical_SAM"/>
    <property type="match status" value="1"/>
</dbReference>
<name>A0A9J7AS19_9PROT</name>
<keyword evidence="3" id="KW-0808">Transferase</keyword>
<keyword evidence="6" id="KW-0408">Iron</keyword>
<feature type="domain" description="Radical SAM core" evidence="8">
    <location>
        <begin position="195"/>
        <end position="434"/>
    </location>
</feature>
<evidence type="ECO:0000256" key="2">
    <source>
        <dbReference type="ARBA" id="ARBA00022603"/>
    </source>
</evidence>
<keyword evidence="7" id="KW-0411">Iron-sulfur</keyword>
<dbReference type="Proteomes" id="UP001060336">
    <property type="component" value="Chromosome"/>
</dbReference>
<organism evidence="9 10">
    <name type="scientific">Nisaea acidiphila</name>
    <dbReference type="NCBI Taxonomy" id="1862145"/>
    <lineage>
        <taxon>Bacteria</taxon>
        <taxon>Pseudomonadati</taxon>
        <taxon>Pseudomonadota</taxon>
        <taxon>Alphaproteobacteria</taxon>
        <taxon>Rhodospirillales</taxon>
        <taxon>Thalassobaculaceae</taxon>
        <taxon>Nisaea</taxon>
    </lineage>
</organism>
<dbReference type="GO" id="GO:0051539">
    <property type="term" value="F:4 iron, 4 sulfur cluster binding"/>
    <property type="evidence" value="ECO:0007669"/>
    <property type="project" value="UniProtKB-KW"/>
</dbReference>
<keyword evidence="5" id="KW-0479">Metal-binding</keyword>
<dbReference type="GO" id="GO:0046872">
    <property type="term" value="F:metal ion binding"/>
    <property type="evidence" value="ECO:0007669"/>
    <property type="project" value="UniProtKB-KW"/>
</dbReference>
<dbReference type="SFLD" id="SFLDG01082">
    <property type="entry name" value="B12-binding_domain_containing"/>
    <property type="match status" value="1"/>
</dbReference>
<comment type="cofactor">
    <cofactor evidence="1">
        <name>[4Fe-4S] cluster</name>
        <dbReference type="ChEBI" id="CHEBI:49883"/>
    </cofactor>
</comment>
<dbReference type="RefSeq" id="WP_257766617.1">
    <property type="nucleotide sequence ID" value="NZ_CP102480.1"/>
</dbReference>
<dbReference type="PANTHER" id="PTHR43409">
    <property type="entry name" value="ANAEROBIC MAGNESIUM-PROTOPORPHYRIN IX MONOMETHYL ESTER CYCLASE-RELATED"/>
    <property type="match status" value="1"/>
</dbReference>
<dbReference type="AlphaFoldDB" id="A0A9J7AS19"/>
<keyword evidence="10" id="KW-1185">Reference proteome</keyword>
<accession>A0A9J7AS19</accession>
<dbReference type="Pfam" id="PF02310">
    <property type="entry name" value="B12-binding"/>
    <property type="match status" value="1"/>
</dbReference>
<dbReference type="PROSITE" id="PS51918">
    <property type="entry name" value="RADICAL_SAM"/>
    <property type="match status" value="1"/>
</dbReference>
<keyword evidence="2" id="KW-0489">Methyltransferase</keyword>
<evidence type="ECO:0000313" key="9">
    <source>
        <dbReference type="EMBL" id="UUX48109.1"/>
    </source>
</evidence>
<dbReference type="EMBL" id="CP102480">
    <property type="protein sequence ID" value="UUX48109.1"/>
    <property type="molecule type" value="Genomic_DNA"/>
</dbReference>
<dbReference type="GO" id="GO:0005829">
    <property type="term" value="C:cytosol"/>
    <property type="evidence" value="ECO:0007669"/>
    <property type="project" value="TreeGrafter"/>
</dbReference>
<dbReference type="InterPro" id="IPR007197">
    <property type="entry name" value="rSAM"/>
</dbReference>
<dbReference type="InterPro" id="IPR051198">
    <property type="entry name" value="BchE-like"/>
</dbReference>
<dbReference type="GO" id="GO:0003824">
    <property type="term" value="F:catalytic activity"/>
    <property type="evidence" value="ECO:0007669"/>
    <property type="project" value="InterPro"/>
</dbReference>
<reference evidence="9" key="1">
    <citation type="submission" date="2022-08" db="EMBL/GenBank/DDBJ databases">
        <title>Nisaea acidiphila sp. nov., isolated from a marine algal debris and emended description of the genus Nisaea Urios et al. 2008.</title>
        <authorList>
            <person name="Kwon K."/>
        </authorList>
    </citation>
    <scope>NUCLEOTIDE SEQUENCE</scope>
    <source>
        <strain evidence="9">MEBiC11861</strain>
    </source>
</reference>
<sequence length="443" mass="49998">MNQDSTIVPVSWIPGLRPRKILLAVMPYEGEVRDKVTDKFYKNSAVKYMPLGVLSIAACIPPSYEVKVLDAASRGLTLEETIEEIEAFEPDILGLSVVTYRAWSMVQILNRCTAPVKVVGGPHATKSSAYILEQGADAVFIDDAEVTFPKWLADGCPKGVFDGGQADLNNLPMPARKLLNKEDYYIEKNDDLLFDVGRLRLPLFTSKGCPFSCIYCDVQQKTFNFKSPERVGDEFEDLIEYGATSIHILDDAFNIRKSRVVDISRELASRGIDIDWSARGTVEVREEVIAELAAAGCKRLHVGIECLDDTLLQTLKKSQRVKHVEKFADHCAKHGIDILGYFILGAPGETEEYRQKLPGVIADLNIRIPYFNILSPLAETPYYSQLLSEGKFERDHWDDFCREPVKDFIMPDVRPDEERAMLEATIKEYVAYFKRRDLHVFAA</sequence>
<evidence type="ECO:0000256" key="6">
    <source>
        <dbReference type="ARBA" id="ARBA00023004"/>
    </source>
</evidence>
<dbReference type="Pfam" id="PF04055">
    <property type="entry name" value="Radical_SAM"/>
    <property type="match status" value="1"/>
</dbReference>
<dbReference type="SFLD" id="SFLDG01123">
    <property type="entry name" value="methyltransferase_(Class_B)"/>
    <property type="match status" value="1"/>
</dbReference>
<dbReference type="SFLD" id="SFLDS00029">
    <property type="entry name" value="Radical_SAM"/>
    <property type="match status" value="1"/>
</dbReference>
<dbReference type="KEGG" id="naci:NUH88_11845"/>
<dbReference type="InterPro" id="IPR023404">
    <property type="entry name" value="rSAM_horseshoe"/>
</dbReference>
<dbReference type="InterPro" id="IPR058240">
    <property type="entry name" value="rSAM_sf"/>
</dbReference>
<evidence type="ECO:0000256" key="5">
    <source>
        <dbReference type="ARBA" id="ARBA00022723"/>
    </source>
</evidence>
<evidence type="ECO:0000256" key="3">
    <source>
        <dbReference type="ARBA" id="ARBA00022679"/>
    </source>
</evidence>